<proteinExistence type="predicted"/>
<feature type="compositionally biased region" description="Low complexity" evidence="1">
    <location>
        <begin position="172"/>
        <end position="184"/>
    </location>
</feature>
<name>A0A9W8HNG9_9FUNG</name>
<evidence type="ECO:0000313" key="3">
    <source>
        <dbReference type="Proteomes" id="UP001140094"/>
    </source>
</evidence>
<organism evidence="2 3">
    <name type="scientific">Coemansia guatemalensis</name>
    <dbReference type="NCBI Taxonomy" id="2761395"/>
    <lineage>
        <taxon>Eukaryota</taxon>
        <taxon>Fungi</taxon>
        <taxon>Fungi incertae sedis</taxon>
        <taxon>Zoopagomycota</taxon>
        <taxon>Kickxellomycotina</taxon>
        <taxon>Kickxellomycetes</taxon>
        <taxon>Kickxellales</taxon>
        <taxon>Kickxellaceae</taxon>
        <taxon>Coemansia</taxon>
    </lineage>
</organism>
<feature type="compositionally biased region" description="Low complexity" evidence="1">
    <location>
        <begin position="38"/>
        <end position="53"/>
    </location>
</feature>
<dbReference type="Proteomes" id="UP001140094">
    <property type="component" value="Unassembled WGS sequence"/>
</dbReference>
<accession>A0A9W8HNG9</accession>
<feature type="region of interest" description="Disordered" evidence="1">
    <location>
        <begin position="76"/>
        <end position="184"/>
    </location>
</feature>
<feature type="compositionally biased region" description="Basic and acidic residues" evidence="1">
    <location>
        <begin position="156"/>
        <end position="171"/>
    </location>
</feature>
<feature type="region of interest" description="Disordered" evidence="1">
    <location>
        <begin position="1"/>
        <end position="53"/>
    </location>
</feature>
<feature type="non-terminal residue" evidence="2">
    <location>
        <position position="212"/>
    </location>
</feature>
<evidence type="ECO:0000256" key="1">
    <source>
        <dbReference type="SAM" id="MobiDB-lite"/>
    </source>
</evidence>
<evidence type="ECO:0000313" key="2">
    <source>
        <dbReference type="EMBL" id="KAJ2793522.1"/>
    </source>
</evidence>
<sequence length="212" mass="22646">MSPYSKARASSPLHFSSTSALTSPHSLAHSPSGDDSALGRYPPSPSSRRFSSLHSLAAPAGPVRHCPEFELSVLRPPVSHTDPRHDSLDSPSAYLHSDRNTSTADADINGALAEPDKDRLGRPSSASDAMGPSTPDQPLLGGRLSHNSSVGSLRDSFSDVRPSIEHGESRPRLSSAGSSSSGELTEFERVWSQRRHQRAYQVLALVCTLLIS</sequence>
<dbReference type="EMBL" id="JANBUO010002873">
    <property type="protein sequence ID" value="KAJ2793522.1"/>
    <property type="molecule type" value="Genomic_DNA"/>
</dbReference>
<gene>
    <name evidence="2" type="ORF">H4R20_006516</name>
</gene>
<dbReference type="AlphaFoldDB" id="A0A9W8HNG9"/>
<keyword evidence="3" id="KW-1185">Reference proteome</keyword>
<comment type="caution">
    <text evidence="2">The sequence shown here is derived from an EMBL/GenBank/DDBJ whole genome shotgun (WGS) entry which is preliminary data.</text>
</comment>
<reference evidence="2" key="1">
    <citation type="submission" date="2022-07" db="EMBL/GenBank/DDBJ databases">
        <title>Phylogenomic reconstructions and comparative analyses of Kickxellomycotina fungi.</title>
        <authorList>
            <person name="Reynolds N.K."/>
            <person name="Stajich J.E."/>
            <person name="Barry K."/>
            <person name="Grigoriev I.V."/>
            <person name="Crous P."/>
            <person name="Smith M.E."/>
        </authorList>
    </citation>
    <scope>NUCLEOTIDE SEQUENCE</scope>
    <source>
        <strain evidence="2">NRRL 1565</strain>
    </source>
</reference>
<feature type="compositionally biased region" description="Polar residues" evidence="1">
    <location>
        <begin position="13"/>
        <end position="25"/>
    </location>
</feature>
<protein>
    <submittedName>
        <fullName evidence="2">Uncharacterized protein</fullName>
    </submittedName>
</protein>
<dbReference type="OrthoDB" id="424834at2759"/>